<keyword evidence="1" id="KW-0812">Transmembrane</keyword>
<evidence type="ECO:0000256" key="1">
    <source>
        <dbReference type="SAM" id="Phobius"/>
    </source>
</evidence>
<feature type="transmembrane region" description="Helical" evidence="1">
    <location>
        <begin position="63"/>
        <end position="87"/>
    </location>
</feature>
<evidence type="ECO:0000313" key="3">
    <source>
        <dbReference type="Proteomes" id="UP000298213"/>
    </source>
</evidence>
<accession>A0A4Y8ZJY3</accession>
<gene>
    <name evidence="2" type="ORF">E2493_20885</name>
</gene>
<dbReference type="RefSeq" id="WP_135090704.1">
    <property type="nucleotide sequence ID" value="NZ_SPDV01000106.1"/>
</dbReference>
<protein>
    <recommendedName>
        <fullName evidence="4">DUF1269 domain-containing protein</fullName>
    </recommendedName>
</protein>
<keyword evidence="1" id="KW-1133">Transmembrane helix</keyword>
<dbReference type="AlphaFoldDB" id="A0A4Y8ZJY3"/>
<feature type="transmembrane region" description="Helical" evidence="1">
    <location>
        <begin position="99"/>
        <end position="123"/>
    </location>
</feature>
<dbReference type="Proteomes" id="UP000298213">
    <property type="component" value="Unassembled WGS sequence"/>
</dbReference>
<keyword evidence="1" id="KW-0472">Membrane</keyword>
<sequence length="179" mass="17817">MHRIVSAVFNNYEAADHAVARLRRAGVPDEAISIVGRRAPQIDDTEIVPAIPDSRTSGTIRGLGVGAGVGALFGLAALAVPGAGPFIAAGALSAGLGSIVGTAASGAIVGGSAGGLAGALIHYGVSDYDARRYEAEVHAGGIWIGVDTRLTNADPWSVAALLAEQGGRALRSEEPAVGA</sequence>
<dbReference type="EMBL" id="SPDV01000106">
    <property type="protein sequence ID" value="TFI56301.1"/>
    <property type="molecule type" value="Genomic_DNA"/>
</dbReference>
<dbReference type="InterPro" id="IPR052948">
    <property type="entry name" value="Low_temp-induced_all0457"/>
</dbReference>
<reference evidence="2 3" key="1">
    <citation type="submission" date="2019-03" db="EMBL/GenBank/DDBJ databases">
        <title>Genome sequence of Sphingomonas sp. 17J27-24.</title>
        <authorList>
            <person name="Kim M."/>
            <person name="Maeng S."/>
            <person name="Sathiyaraj S."/>
        </authorList>
    </citation>
    <scope>NUCLEOTIDE SEQUENCE [LARGE SCALE GENOMIC DNA]</scope>
    <source>
        <strain evidence="2 3">17J27-24</strain>
    </source>
</reference>
<evidence type="ECO:0000313" key="2">
    <source>
        <dbReference type="EMBL" id="TFI56301.1"/>
    </source>
</evidence>
<name>A0A4Y8ZJY3_9SPHN</name>
<proteinExistence type="predicted"/>
<dbReference type="PANTHER" id="PTHR36109">
    <property type="entry name" value="MEMBRANE PROTEIN-RELATED"/>
    <property type="match status" value="1"/>
</dbReference>
<dbReference type="PANTHER" id="PTHR36109:SF2">
    <property type="entry name" value="MEMBRANE PROTEIN"/>
    <property type="match status" value="1"/>
</dbReference>
<evidence type="ECO:0008006" key="4">
    <source>
        <dbReference type="Google" id="ProtNLM"/>
    </source>
</evidence>
<comment type="caution">
    <text evidence="2">The sequence shown here is derived from an EMBL/GenBank/DDBJ whole genome shotgun (WGS) entry which is preliminary data.</text>
</comment>
<keyword evidence="3" id="KW-1185">Reference proteome</keyword>
<organism evidence="2 3">
    <name type="scientific">Sphingomonas parva</name>
    <dbReference type="NCBI Taxonomy" id="2555898"/>
    <lineage>
        <taxon>Bacteria</taxon>
        <taxon>Pseudomonadati</taxon>
        <taxon>Pseudomonadota</taxon>
        <taxon>Alphaproteobacteria</taxon>
        <taxon>Sphingomonadales</taxon>
        <taxon>Sphingomonadaceae</taxon>
        <taxon>Sphingomonas</taxon>
    </lineage>
</organism>